<evidence type="ECO:0000256" key="9">
    <source>
        <dbReference type="ARBA" id="ARBA00023078"/>
    </source>
</evidence>
<dbReference type="Pfam" id="PF00504">
    <property type="entry name" value="Chloroa_b-bind"/>
    <property type="match status" value="1"/>
</dbReference>
<evidence type="ECO:0000256" key="2">
    <source>
        <dbReference type="ARBA" id="ARBA00022528"/>
    </source>
</evidence>
<keyword evidence="8 15" id="KW-1133">Transmembrane helix</keyword>
<evidence type="ECO:0000256" key="6">
    <source>
        <dbReference type="ARBA" id="ARBA00022737"/>
    </source>
</evidence>
<organism evidence="16 17">
    <name type="scientific">Malus domestica</name>
    <name type="common">Apple</name>
    <name type="synonym">Pyrus malus</name>
    <dbReference type="NCBI Taxonomy" id="3750"/>
    <lineage>
        <taxon>Eukaryota</taxon>
        <taxon>Viridiplantae</taxon>
        <taxon>Streptophyta</taxon>
        <taxon>Embryophyta</taxon>
        <taxon>Tracheophyta</taxon>
        <taxon>Spermatophyta</taxon>
        <taxon>Magnoliopsida</taxon>
        <taxon>eudicotyledons</taxon>
        <taxon>Gunneridae</taxon>
        <taxon>Pentapetalae</taxon>
        <taxon>rosids</taxon>
        <taxon>fabids</taxon>
        <taxon>Rosales</taxon>
        <taxon>Rosaceae</taxon>
        <taxon>Amygdaloideae</taxon>
        <taxon>Maleae</taxon>
        <taxon>Malus</taxon>
    </lineage>
</organism>
<evidence type="ECO:0000256" key="12">
    <source>
        <dbReference type="ARBA" id="ARBA00037956"/>
    </source>
</evidence>
<sequence>MAQTMLLMSSSVSSGHVVDLKSSDPLLQVQAQRLRPKSFSQLVFRPLPSSSSASSSSTRISTVVALFKSKTKAPAKKAPPPKPKVEDGIFGTSGGIGFTKQNELFVGRVAMIGFAASLLGEAITGKGILSQLNLETGIPIYEAEPLLLFFILFTLLGAIGALGDRGRFVDDPPAGIEGAVIPPGKGLKSALGLKEGGPLFGFTKANELFVGRLAQLGFAFSLIGEIITGKGALAQLNIETGVPISEIEPLVLLNVVFFFIAAVNPGTGKFITDVDEED</sequence>
<keyword evidence="10 15" id="KW-0472">Membrane</keyword>
<dbReference type="GO" id="GO:0009535">
    <property type="term" value="C:chloroplast thylakoid membrane"/>
    <property type="evidence" value="ECO:0007669"/>
    <property type="project" value="UniProtKB-SubCell"/>
</dbReference>
<dbReference type="PANTHER" id="PTHR14154">
    <property type="entry name" value="UPF0041 BRAIN PROTEIN 44-RELATED"/>
    <property type="match status" value="1"/>
</dbReference>
<evidence type="ECO:0000313" key="16">
    <source>
        <dbReference type="EMBL" id="RXH90966.1"/>
    </source>
</evidence>
<name>A0A498J700_MALDO</name>
<dbReference type="FunFam" id="1.10.3460.10:FF:000008">
    <property type="entry name" value="Photosystem II 22 kDa protein, chloroplastic"/>
    <property type="match status" value="2"/>
</dbReference>
<evidence type="ECO:0000256" key="7">
    <source>
        <dbReference type="ARBA" id="ARBA00022946"/>
    </source>
</evidence>
<evidence type="ECO:0000256" key="10">
    <source>
        <dbReference type="ARBA" id="ARBA00023136"/>
    </source>
</evidence>
<dbReference type="GO" id="GO:0009523">
    <property type="term" value="C:photosystem II"/>
    <property type="evidence" value="ECO:0007669"/>
    <property type="project" value="UniProtKB-KW"/>
</dbReference>
<keyword evidence="3" id="KW-0602">Photosynthesis</keyword>
<proteinExistence type="inferred from homology"/>
<comment type="caution">
    <text evidence="16">The sequence shown here is derived from an EMBL/GenBank/DDBJ whole genome shotgun (WGS) entry which is preliminary data.</text>
</comment>
<evidence type="ECO:0000256" key="1">
    <source>
        <dbReference type="ARBA" id="ARBA00004454"/>
    </source>
</evidence>
<keyword evidence="4" id="KW-0934">Plastid</keyword>
<dbReference type="Proteomes" id="UP000290289">
    <property type="component" value="Chromosome 8"/>
</dbReference>
<evidence type="ECO:0000256" key="13">
    <source>
        <dbReference type="ARBA" id="ARBA00071209"/>
    </source>
</evidence>
<keyword evidence="6" id="KW-0677">Repeat</keyword>
<gene>
    <name evidence="16" type="ORF">DVH24_006911</name>
</gene>
<keyword evidence="2" id="KW-0150">Chloroplast</keyword>
<keyword evidence="17" id="KW-1185">Reference proteome</keyword>
<evidence type="ECO:0000256" key="15">
    <source>
        <dbReference type="SAM" id="Phobius"/>
    </source>
</evidence>
<dbReference type="InterPro" id="IPR022796">
    <property type="entry name" value="Chloroa_b-bind"/>
</dbReference>
<evidence type="ECO:0000256" key="3">
    <source>
        <dbReference type="ARBA" id="ARBA00022531"/>
    </source>
</evidence>
<evidence type="ECO:0000256" key="5">
    <source>
        <dbReference type="ARBA" id="ARBA00022692"/>
    </source>
</evidence>
<evidence type="ECO:0000256" key="11">
    <source>
        <dbReference type="ARBA" id="ARBA00023276"/>
    </source>
</evidence>
<feature type="transmembrane region" description="Helical" evidence="15">
    <location>
        <begin position="105"/>
        <end position="125"/>
    </location>
</feature>
<feature type="transmembrane region" description="Helical" evidence="15">
    <location>
        <begin position="145"/>
        <end position="163"/>
    </location>
</feature>
<comment type="similarity">
    <text evidence="12">Belongs to the ELIP/psbS family.</text>
</comment>
<keyword evidence="5 15" id="KW-0812">Transmembrane</keyword>
<protein>
    <recommendedName>
        <fullName evidence="13">Photosystem II 22 kDa protein, chloroplastic</fullName>
    </recommendedName>
    <alternativeName>
        <fullName evidence="14">CP22</fullName>
    </alternativeName>
</protein>
<dbReference type="Gene3D" id="1.10.3460.10">
    <property type="entry name" value="Chlorophyll a/b binding protein domain"/>
    <property type="match status" value="2"/>
</dbReference>
<dbReference type="EMBL" id="RDQH01000334">
    <property type="protein sequence ID" value="RXH90966.1"/>
    <property type="molecule type" value="Genomic_DNA"/>
</dbReference>
<comment type="subcellular location">
    <subcellularLocation>
        <location evidence="1">Plastid</location>
        <location evidence="1">Chloroplast thylakoid membrane</location>
        <topology evidence="1">Multi-pass membrane protein</topology>
    </subcellularLocation>
</comment>
<dbReference type="SUPFAM" id="SSF103511">
    <property type="entry name" value="Chlorophyll a-b binding protein"/>
    <property type="match status" value="1"/>
</dbReference>
<dbReference type="AlphaFoldDB" id="A0A498J700"/>
<accession>A0A498J700</accession>
<evidence type="ECO:0000256" key="14">
    <source>
        <dbReference type="ARBA" id="ARBA00081690"/>
    </source>
</evidence>
<keyword evidence="7" id="KW-0809">Transit peptide</keyword>
<reference evidence="16 17" key="1">
    <citation type="submission" date="2018-10" db="EMBL/GenBank/DDBJ databases">
        <title>A high-quality apple genome assembly.</title>
        <authorList>
            <person name="Hu J."/>
        </authorList>
    </citation>
    <scope>NUCLEOTIDE SEQUENCE [LARGE SCALE GENOMIC DNA]</scope>
    <source>
        <strain evidence="17">cv. HFTH1</strain>
        <tissue evidence="16">Young leaf</tissue>
    </source>
</reference>
<evidence type="ECO:0000256" key="8">
    <source>
        <dbReference type="ARBA" id="ARBA00022989"/>
    </source>
</evidence>
<dbReference type="GO" id="GO:0015979">
    <property type="term" value="P:photosynthesis"/>
    <property type="evidence" value="ECO:0007669"/>
    <property type="project" value="UniProtKB-KW"/>
</dbReference>
<dbReference type="STRING" id="3750.A0A498J700"/>
<keyword evidence="11" id="KW-0604">Photosystem II</keyword>
<keyword evidence="9" id="KW-0793">Thylakoid</keyword>
<evidence type="ECO:0000256" key="4">
    <source>
        <dbReference type="ARBA" id="ARBA00022640"/>
    </source>
</evidence>
<evidence type="ECO:0000313" key="17">
    <source>
        <dbReference type="Proteomes" id="UP000290289"/>
    </source>
</evidence>